<dbReference type="SUPFAM" id="SSF51182">
    <property type="entry name" value="RmlC-like cupins"/>
    <property type="match status" value="1"/>
</dbReference>
<keyword evidence="3 7" id="KW-0223">Dioxygenase</keyword>
<name>A0A8J3Y5T1_9ACTN</name>
<gene>
    <name evidence="7" type="ORF">Sya03_12810</name>
</gene>
<evidence type="ECO:0000256" key="3">
    <source>
        <dbReference type="ARBA" id="ARBA00022964"/>
    </source>
</evidence>
<keyword evidence="4" id="KW-0560">Oxidoreductase</keyword>
<sequence>MTDFHALARRWAADPDAWPVAPRFNAAERWYHRLAATDDHEVWLLTWLPGQGTDVHDHGGSAGALHVVSGALVEDTVTLPAAGRAPRVAVRELTAGLGHAFGPRHIHRVTNRSTTPAVSIHVYGPALRSMTRYLLGPAGLAVTSVERAGVQW</sequence>
<dbReference type="EMBL" id="BOOY01000007">
    <property type="protein sequence ID" value="GIJ01929.1"/>
    <property type="molecule type" value="Genomic_DNA"/>
</dbReference>
<evidence type="ECO:0000256" key="6">
    <source>
        <dbReference type="PIRSR" id="PIRSR610300-51"/>
    </source>
</evidence>
<dbReference type="Proteomes" id="UP000652013">
    <property type="component" value="Unassembled WGS sequence"/>
</dbReference>
<keyword evidence="8" id="KW-1185">Reference proteome</keyword>
<protein>
    <submittedName>
        <fullName evidence="7">Cysteine dioxygenase</fullName>
    </submittedName>
</protein>
<keyword evidence="2 6" id="KW-0479">Metal-binding</keyword>
<evidence type="ECO:0000313" key="7">
    <source>
        <dbReference type="EMBL" id="GIJ01929.1"/>
    </source>
</evidence>
<dbReference type="Gene3D" id="2.60.120.10">
    <property type="entry name" value="Jelly Rolls"/>
    <property type="match status" value="1"/>
</dbReference>
<organism evidence="7 8">
    <name type="scientific">Spirilliplanes yamanashiensis</name>
    <dbReference type="NCBI Taxonomy" id="42233"/>
    <lineage>
        <taxon>Bacteria</taxon>
        <taxon>Bacillati</taxon>
        <taxon>Actinomycetota</taxon>
        <taxon>Actinomycetes</taxon>
        <taxon>Micromonosporales</taxon>
        <taxon>Micromonosporaceae</taxon>
        <taxon>Spirilliplanes</taxon>
    </lineage>
</organism>
<dbReference type="InterPro" id="IPR010300">
    <property type="entry name" value="CDO_1"/>
</dbReference>
<feature type="binding site" evidence="6">
    <location>
        <position position="56"/>
    </location>
    <ligand>
        <name>Fe cation</name>
        <dbReference type="ChEBI" id="CHEBI:24875"/>
        <note>catalytic</note>
    </ligand>
</feature>
<evidence type="ECO:0000313" key="8">
    <source>
        <dbReference type="Proteomes" id="UP000652013"/>
    </source>
</evidence>
<dbReference type="InterPro" id="IPR014710">
    <property type="entry name" value="RmlC-like_jellyroll"/>
</dbReference>
<evidence type="ECO:0000256" key="1">
    <source>
        <dbReference type="ARBA" id="ARBA00006622"/>
    </source>
</evidence>
<dbReference type="CDD" id="cd10548">
    <property type="entry name" value="cupin_CDO"/>
    <property type="match status" value="1"/>
</dbReference>
<dbReference type="GO" id="GO:0008198">
    <property type="term" value="F:ferrous iron binding"/>
    <property type="evidence" value="ECO:0007669"/>
    <property type="project" value="TreeGrafter"/>
</dbReference>
<dbReference type="AlphaFoldDB" id="A0A8J3Y5T1"/>
<dbReference type="Pfam" id="PF05995">
    <property type="entry name" value="CDO_I"/>
    <property type="match status" value="1"/>
</dbReference>
<dbReference type="GO" id="GO:0016702">
    <property type="term" value="F:oxidoreductase activity, acting on single donors with incorporation of molecular oxygen, incorporation of two atoms of oxygen"/>
    <property type="evidence" value="ECO:0007669"/>
    <property type="project" value="InterPro"/>
</dbReference>
<proteinExistence type="inferred from homology"/>
<keyword evidence="5 6" id="KW-0408">Iron</keyword>
<dbReference type="PANTHER" id="PTHR12918:SF1">
    <property type="entry name" value="CYSTEINE DIOXYGENASE TYPE 1"/>
    <property type="match status" value="1"/>
</dbReference>
<dbReference type="InterPro" id="IPR011051">
    <property type="entry name" value="RmlC_Cupin_sf"/>
</dbReference>
<accession>A0A8J3Y5T1</accession>
<evidence type="ECO:0000256" key="4">
    <source>
        <dbReference type="ARBA" id="ARBA00023002"/>
    </source>
</evidence>
<dbReference type="RefSeq" id="WP_203937258.1">
    <property type="nucleotide sequence ID" value="NZ_BAAAGJ010000005.1"/>
</dbReference>
<dbReference type="PANTHER" id="PTHR12918">
    <property type="entry name" value="CYSTEINE DIOXYGENASE"/>
    <property type="match status" value="1"/>
</dbReference>
<evidence type="ECO:0000256" key="2">
    <source>
        <dbReference type="ARBA" id="ARBA00022723"/>
    </source>
</evidence>
<comment type="caution">
    <text evidence="7">The sequence shown here is derived from an EMBL/GenBank/DDBJ whole genome shotgun (WGS) entry which is preliminary data.</text>
</comment>
<feature type="binding site" evidence="6">
    <location>
        <position position="58"/>
    </location>
    <ligand>
        <name>Fe cation</name>
        <dbReference type="ChEBI" id="CHEBI:24875"/>
        <note>catalytic</note>
    </ligand>
</feature>
<evidence type="ECO:0000256" key="5">
    <source>
        <dbReference type="ARBA" id="ARBA00023004"/>
    </source>
</evidence>
<comment type="similarity">
    <text evidence="1">Belongs to the cysteine dioxygenase family.</text>
</comment>
<feature type="binding site" evidence="6">
    <location>
        <position position="107"/>
    </location>
    <ligand>
        <name>Fe cation</name>
        <dbReference type="ChEBI" id="CHEBI:24875"/>
        <note>catalytic</note>
    </ligand>
</feature>
<reference evidence="7" key="1">
    <citation type="submission" date="2021-01" db="EMBL/GenBank/DDBJ databases">
        <title>Whole genome shotgun sequence of Spirilliplanes yamanashiensis NBRC 15828.</title>
        <authorList>
            <person name="Komaki H."/>
            <person name="Tamura T."/>
        </authorList>
    </citation>
    <scope>NUCLEOTIDE SEQUENCE</scope>
    <source>
        <strain evidence="7">NBRC 15828</strain>
    </source>
</reference>